<dbReference type="SMART" id="SM00065">
    <property type="entry name" value="GAF"/>
    <property type="match status" value="1"/>
</dbReference>
<dbReference type="EMBL" id="BAABGX010000003">
    <property type="protein sequence ID" value="GAA4313717.1"/>
    <property type="molecule type" value="Genomic_DNA"/>
</dbReference>
<evidence type="ECO:0000313" key="2">
    <source>
        <dbReference type="EMBL" id="GAA4313717.1"/>
    </source>
</evidence>
<dbReference type="Proteomes" id="UP001501844">
    <property type="component" value="Unassembled WGS sequence"/>
</dbReference>
<dbReference type="SUPFAM" id="SSF55781">
    <property type="entry name" value="GAF domain-like"/>
    <property type="match status" value="1"/>
</dbReference>
<dbReference type="InterPro" id="IPR029016">
    <property type="entry name" value="GAF-like_dom_sf"/>
</dbReference>
<comment type="caution">
    <text evidence="2">The sequence shown here is derived from an EMBL/GenBank/DDBJ whole genome shotgun (WGS) entry which is preliminary data.</text>
</comment>
<dbReference type="Gene3D" id="3.30.450.40">
    <property type="match status" value="1"/>
</dbReference>
<gene>
    <name evidence="2" type="ORF">GCM10023183_33570</name>
</gene>
<organism evidence="2 3">
    <name type="scientific">Nibribacter koreensis</name>
    <dbReference type="NCBI Taxonomy" id="1084519"/>
    <lineage>
        <taxon>Bacteria</taxon>
        <taxon>Pseudomonadati</taxon>
        <taxon>Bacteroidota</taxon>
        <taxon>Cytophagia</taxon>
        <taxon>Cytophagales</taxon>
        <taxon>Hymenobacteraceae</taxon>
        <taxon>Nibribacter</taxon>
    </lineage>
</organism>
<dbReference type="InterPro" id="IPR003018">
    <property type="entry name" value="GAF"/>
</dbReference>
<dbReference type="PANTHER" id="PTHR43102">
    <property type="entry name" value="SLR1143 PROTEIN"/>
    <property type="match status" value="1"/>
</dbReference>
<dbReference type="Pfam" id="PF01590">
    <property type="entry name" value="GAF"/>
    <property type="match status" value="1"/>
</dbReference>
<evidence type="ECO:0000313" key="3">
    <source>
        <dbReference type="Proteomes" id="UP001501844"/>
    </source>
</evidence>
<proteinExistence type="predicted"/>
<protein>
    <recommendedName>
        <fullName evidence="1">GAF domain-containing protein</fullName>
    </recommendedName>
</protein>
<accession>A0ABP8FYM8</accession>
<sequence>MNTLLKKRNITAPPQEQQRLQALDRYDLLDTSSEEELDQLTELAALVCGTPIAVISLVASDRQWFKSKVGLTLTETPIASSFCQHVVQAPRLLEVADASKDVRFADNPLVVGGANLRFYAGAPLITPQGHVLGTLCVIDIVPRILTHDQRMGLEVLARQVMKHFELRRNKIARQEEEAQLHQVQQSLLALQQQVKKSFQSPLEQAMLVLDHPNCQTPKEKVKDGVTQLTIAGNEVGQQIDGLLQLKVFTIQGKPCA</sequence>
<reference evidence="3" key="1">
    <citation type="journal article" date="2019" name="Int. J. Syst. Evol. Microbiol.">
        <title>The Global Catalogue of Microorganisms (GCM) 10K type strain sequencing project: providing services to taxonomists for standard genome sequencing and annotation.</title>
        <authorList>
            <consortium name="The Broad Institute Genomics Platform"/>
            <consortium name="The Broad Institute Genome Sequencing Center for Infectious Disease"/>
            <person name="Wu L."/>
            <person name="Ma J."/>
        </authorList>
    </citation>
    <scope>NUCLEOTIDE SEQUENCE [LARGE SCALE GENOMIC DNA]</scope>
    <source>
        <strain evidence="3">JCM 17917</strain>
    </source>
</reference>
<keyword evidence="3" id="KW-1185">Reference proteome</keyword>
<dbReference type="PANTHER" id="PTHR43102:SF2">
    <property type="entry name" value="GAF DOMAIN-CONTAINING PROTEIN"/>
    <property type="match status" value="1"/>
</dbReference>
<feature type="domain" description="GAF" evidence="1">
    <location>
        <begin position="32"/>
        <end position="176"/>
    </location>
</feature>
<name>A0ABP8FYM8_9BACT</name>
<evidence type="ECO:0000259" key="1">
    <source>
        <dbReference type="SMART" id="SM00065"/>
    </source>
</evidence>